<name>A0A1Y2GDJ0_9FUNG</name>
<dbReference type="Proteomes" id="UP000193648">
    <property type="component" value="Unassembled WGS sequence"/>
</dbReference>
<comment type="caution">
    <text evidence="2">The sequence shown here is derived from an EMBL/GenBank/DDBJ whole genome shotgun (WGS) entry which is preliminary data.</text>
</comment>
<protein>
    <submittedName>
        <fullName evidence="2">Uncharacterized protein</fullName>
    </submittedName>
</protein>
<dbReference type="GeneID" id="33561485"/>
<feature type="chain" id="PRO_5012146822" evidence="1">
    <location>
        <begin position="16"/>
        <end position="129"/>
    </location>
</feature>
<keyword evidence="3" id="KW-1185">Reference proteome</keyword>
<dbReference type="InParanoid" id="A0A1Y2GDJ0"/>
<reference evidence="2 3" key="1">
    <citation type="submission" date="2016-07" db="EMBL/GenBank/DDBJ databases">
        <title>Pervasive Adenine N6-methylation of Active Genes in Fungi.</title>
        <authorList>
            <consortium name="DOE Joint Genome Institute"/>
            <person name="Mondo S.J."/>
            <person name="Dannebaum R.O."/>
            <person name="Kuo R.C."/>
            <person name="Labutti K."/>
            <person name="Haridas S."/>
            <person name="Kuo A."/>
            <person name="Salamov A."/>
            <person name="Ahrendt S.R."/>
            <person name="Lipzen A."/>
            <person name="Sullivan W."/>
            <person name="Andreopoulos W.B."/>
            <person name="Clum A."/>
            <person name="Lindquist E."/>
            <person name="Daum C."/>
            <person name="Ramamoorthy G.K."/>
            <person name="Gryganskyi A."/>
            <person name="Culley D."/>
            <person name="Magnuson J.K."/>
            <person name="James T.Y."/>
            <person name="O'Malley M.A."/>
            <person name="Stajich J.E."/>
            <person name="Spatafora J.W."/>
            <person name="Visel A."/>
            <person name="Grigoriev I.V."/>
        </authorList>
    </citation>
    <scope>NUCLEOTIDE SEQUENCE [LARGE SCALE GENOMIC DNA]</scope>
    <source>
        <strain evidence="2 3">NRRL 3116</strain>
    </source>
</reference>
<dbReference type="EMBL" id="MCFF01000040">
    <property type="protein sequence ID" value="ORZ07789.1"/>
    <property type="molecule type" value="Genomic_DNA"/>
</dbReference>
<keyword evidence="1" id="KW-0732">Signal</keyword>
<gene>
    <name evidence="2" type="ORF">BCR41DRAFT_158976</name>
</gene>
<proteinExistence type="predicted"/>
<organism evidence="2 3">
    <name type="scientific">Lobosporangium transversale</name>
    <dbReference type="NCBI Taxonomy" id="64571"/>
    <lineage>
        <taxon>Eukaryota</taxon>
        <taxon>Fungi</taxon>
        <taxon>Fungi incertae sedis</taxon>
        <taxon>Mucoromycota</taxon>
        <taxon>Mortierellomycotina</taxon>
        <taxon>Mortierellomycetes</taxon>
        <taxon>Mortierellales</taxon>
        <taxon>Mortierellaceae</taxon>
        <taxon>Lobosporangium</taxon>
    </lineage>
</organism>
<dbReference type="AlphaFoldDB" id="A0A1Y2GDJ0"/>
<evidence type="ECO:0000313" key="2">
    <source>
        <dbReference type="EMBL" id="ORZ07789.1"/>
    </source>
</evidence>
<evidence type="ECO:0000313" key="3">
    <source>
        <dbReference type="Proteomes" id="UP000193648"/>
    </source>
</evidence>
<evidence type="ECO:0000256" key="1">
    <source>
        <dbReference type="SAM" id="SignalP"/>
    </source>
</evidence>
<feature type="signal peptide" evidence="1">
    <location>
        <begin position="1"/>
        <end position="15"/>
    </location>
</feature>
<accession>A0A1Y2GDJ0</accession>
<sequence>MKLVLFAALLSPVLAGIPFRGACTFLQPNSCGDCYSNGVVCKIVRTDNNQDLSFTAERWTQIKDNRYYMACDKNSWVCVENDIQNKDWITIYADSRKKSHYDGRSVRTPCTSPGCGKGVRTVYSFKVTV</sequence>
<dbReference type="RefSeq" id="XP_021878155.1">
    <property type="nucleotide sequence ID" value="XM_022019640.1"/>
</dbReference>